<keyword evidence="2" id="KW-0418">Kinase</keyword>
<organism evidence="2 3">
    <name type="scientific">Candidatus Brevifilum fermentans</name>
    <dbReference type="NCBI Taxonomy" id="1986204"/>
    <lineage>
        <taxon>Bacteria</taxon>
        <taxon>Bacillati</taxon>
        <taxon>Chloroflexota</taxon>
        <taxon>Anaerolineae</taxon>
        <taxon>Anaerolineales</taxon>
        <taxon>Anaerolineaceae</taxon>
        <taxon>Candidatus Brevifilum</taxon>
    </lineage>
</organism>
<dbReference type="Proteomes" id="UP000195514">
    <property type="component" value="Chromosome I"/>
</dbReference>
<comment type="similarity">
    <text evidence="1">Belongs to the ROK (NagC/XylR) family.</text>
</comment>
<accession>A0A1Y6K8U1</accession>
<dbReference type="GO" id="GO:0004340">
    <property type="term" value="F:glucokinase activity"/>
    <property type="evidence" value="ECO:0007669"/>
    <property type="project" value="UniProtKB-EC"/>
</dbReference>
<evidence type="ECO:0000313" key="3">
    <source>
        <dbReference type="Proteomes" id="UP000195514"/>
    </source>
</evidence>
<evidence type="ECO:0000256" key="1">
    <source>
        <dbReference type="ARBA" id="ARBA00006479"/>
    </source>
</evidence>
<dbReference type="PANTHER" id="PTHR18964:SF149">
    <property type="entry name" value="BIFUNCTIONAL UDP-N-ACETYLGLUCOSAMINE 2-EPIMERASE_N-ACETYLMANNOSAMINE KINASE"/>
    <property type="match status" value="1"/>
</dbReference>
<dbReference type="EC" id="2.7.1.2" evidence="2"/>
<dbReference type="RefSeq" id="WP_087862273.1">
    <property type="nucleotide sequence ID" value="NZ_LT859958.1"/>
</dbReference>
<dbReference type="PROSITE" id="PS01125">
    <property type="entry name" value="ROK"/>
    <property type="match status" value="1"/>
</dbReference>
<proteinExistence type="inferred from homology"/>
<evidence type="ECO:0000313" key="2">
    <source>
        <dbReference type="EMBL" id="SMX54430.1"/>
    </source>
</evidence>
<dbReference type="EMBL" id="LT859958">
    <property type="protein sequence ID" value="SMX54430.1"/>
    <property type="molecule type" value="Genomic_DNA"/>
</dbReference>
<dbReference type="InterPro" id="IPR043129">
    <property type="entry name" value="ATPase_NBD"/>
</dbReference>
<dbReference type="KEGG" id="abat:CFX1CAM_1365"/>
<dbReference type="PANTHER" id="PTHR18964">
    <property type="entry name" value="ROK (REPRESSOR, ORF, KINASE) FAMILY"/>
    <property type="match status" value="1"/>
</dbReference>
<dbReference type="Gene3D" id="3.30.420.40">
    <property type="match status" value="2"/>
</dbReference>
<reference evidence="3" key="1">
    <citation type="submission" date="2017-05" db="EMBL/GenBank/DDBJ databases">
        <authorList>
            <person name="Kirkegaard R."/>
            <person name="Mcilroy J S."/>
        </authorList>
    </citation>
    <scope>NUCLEOTIDE SEQUENCE [LARGE SCALE GENOMIC DNA]</scope>
</reference>
<dbReference type="SUPFAM" id="SSF53067">
    <property type="entry name" value="Actin-like ATPase domain"/>
    <property type="match status" value="1"/>
</dbReference>
<dbReference type="InterPro" id="IPR000600">
    <property type="entry name" value="ROK"/>
</dbReference>
<dbReference type="OrthoDB" id="9795247at2"/>
<sequence length="325" mass="34064">MNVFVGCDIGGTNIQAGLVDIETGSVLTSNSISTLSRQGPEEVLKRMAKLISDLIGDYRIDQKDIGGLGISAPGVIDLETNTTLFLPNLYTGWRNVPVGERMKSYLGLDVAMLNDVRAITFGEWAFGAGKGVDSMACFAIGTGVGGGLVVNNQLVLGFGGTAGELGHQTVDLNGPRCGCGNHGCIEVFASGPAIAAEAGRGIRQGWSTLIMELIENDLNKLTPEVVAKAANMGDEFALEVWNRAGTYLGIGIANILTCVGVKRVVIGGGVGKAGDLLLNPIKKVLKERVHLMPLEKVELVLAKLGNDAGTIGMAAWIARQQGFDI</sequence>
<dbReference type="InterPro" id="IPR049874">
    <property type="entry name" value="ROK_cs"/>
</dbReference>
<dbReference type="AlphaFoldDB" id="A0A1Y6K8U1"/>
<protein>
    <submittedName>
        <fullName evidence="2">Glucokinase</fullName>
        <ecNumber evidence="2">2.7.1.2</ecNumber>
    </submittedName>
</protein>
<name>A0A1Y6K8U1_9CHLR</name>
<keyword evidence="3" id="KW-1185">Reference proteome</keyword>
<gene>
    <name evidence="2" type="ORF">CFX1CAM_1365</name>
</gene>
<dbReference type="Pfam" id="PF00480">
    <property type="entry name" value="ROK"/>
    <property type="match status" value="1"/>
</dbReference>
<keyword evidence="2" id="KW-0808">Transferase</keyword>